<gene>
    <name evidence="1" type="ORF">G2W53_006172</name>
</gene>
<evidence type="ECO:0000313" key="1">
    <source>
        <dbReference type="EMBL" id="KAF7837690.1"/>
    </source>
</evidence>
<dbReference type="Proteomes" id="UP000634136">
    <property type="component" value="Unassembled WGS sequence"/>
</dbReference>
<dbReference type="EMBL" id="JAAIUW010000003">
    <property type="protein sequence ID" value="KAF7837690.1"/>
    <property type="molecule type" value="Genomic_DNA"/>
</dbReference>
<name>A0A835CEJ5_9FABA</name>
<reference evidence="1" key="1">
    <citation type="submission" date="2020-09" db="EMBL/GenBank/DDBJ databases">
        <title>Genome-Enabled Discovery of Anthraquinone Biosynthesis in Senna tora.</title>
        <authorList>
            <person name="Kang S.-H."/>
            <person name="Pandey R.P."/>
            <person name="Lee C.-M."/>
            <person name="Sim J.-S."/>
            <person name="Jeong J.-T."/>
            <person name="Choi B.-S."/>
            <person name="Jung M."/>
            <person name="Ginzburg D."/>
            <person name="Zhao K."/>
            <person name="Won S.Y."/>
            <person name="Oh T.-J."/>
            <person name="Yu Y."/>
            <person name="Kim N.-H."/>
            <person name="Lee O.R."/>
            <person name="Lee T.-H."/>
            <person name="Bashyal P."/>
            <person name="Kim T.-S."/>
            <person name="Lee W.-H."/>
            <person name="Kawkins C."/>
            <person name="Kim C.-K."/>
            <person name="Kim J.S."/>
            <person name="Ahn B.O."/>
            <person name="Rhee S.Y."/>
            <person name="Sohng J.K."/>
        </authorList>
    </citation>
    <scope>NUCLEOTIDE SEQUENCE</scope>
    <source>
        <tissue evidence="1">Leaf</tissue>
    </source>
</reference>
<evidence type="ECO:0000313" key="2">
    <source>
        <dbReference type="Proteomes" id="UP000634136"/>
    </source>
</evidence>
<accession>A0A835CEJ5</accession>
<dbReference type="AlphaFoldDB" id="A0A835CEJ5"/>
<proteinExistence type="predicted"/>
<sequence length="25" mass="2610">MALTKIKGIFSGMAMACIALMPSSH</sequence>
<protein>
    <submittedName>
        <fullName evidence="1">Uncharacterized protein</fullName>
    </submittedName>
</protein>
<keyword evidence="2" id="KW-1185">Reference proteome</keyword>
<comment type="caution">
    <text evidence="1">The sequence shown here is derived from an EMBL/GenBank/DDBJ whole genome shotgun (WGS) entry which is preliminary data.</text>
</comment>
<organism evidence="1 2">
    <name type="scientific">Senna tora</name>
    <dbReference type="NCBI Taxonomy" id="362788"/>
    <lineage>
        <taxon>Eukaryota</taxon>
        <taxon>Viridiplantae</taxon>
        <taxon>Streptophyta</taxon>
        <taxon>Embryophyta</taxon>
        <taxon>Tracheophyta</taxon>
        <taxon>Spermatophyta</taxon>
        <taxon>Magnoliopsida</taxon>
        <taxon>eudicotyledons</taxon>
        <taxon>Gunneridae</taxon>
        <taxon>Pentapetalae</taxon>
        <taxon>rosids</taxon>
        <taxon>fabids</taxon>
        <taxon>Fabales</taxon>
        <taxon>Fabaceae</taxon>
        <taxon>Caesalpinioideae</taxon>
        <taxon>Cassia clade</taxon>
        <taxon>Senna</taxon>
    </lineage>
</organism>